<evidence type="ECO:0000256" key="1">
    <source>
        <dbReference type="SAM" id="SignalP"/>
    </source>
</evidence>
<dbReference type="OrthoDB" id="2218082at2759"/>
<dbReference type="EMBL" id="LN719426">
    <property type="protein sequence ID" value="CEP08243.1"/>
    <property type="molecule type" value="Genomic_DNA"/>
</dbReference>
<feature type="signal peptide" evidence="1">
    <location>
        <begin position="1"/>
        <end position="20"/>
    </location>
</feature>
<protein>
    <submittedName>
        <fullName evidence="2">Uncharacterized protein</fullName>
    </submittedName>
</protein>
<feature type="chain" id="PRO_5002121010" evidence="1">
    <location>
        <begin position="21"/>
        <end position="215"/>
    </location>
</feature>
<keyword evidence="3" id="KW-1185">Reference proteome</keyword>
<evidence type="ECO:0000313" key="2">
    <source>
        <dbReference type="EMBL" id="CEP08243.1"/>
    </source>
</evidence>
<dbReference type="Proteomes" id="UP000054107">
    <property type="component" value="Unassembled WGS sequence"/>
</dbReference>
<proteinExistence type="predicted"/>
<reference evidence="2 3" key="1">
    <citation type="submission" date="2014-09" db="EMBL/GenBank/DDBJ databases">
        <authorList>
            <person name="Ellenberger Sabrina"/>
        </authorList>
    </citation>
    <scope>NUCLEOTIDE SEQUENCE [LARGE SCALE GENOMIC DNA]</scope>
    <source>
        <strain evidence="2 3">CBS 412.66</strain>
    </source>
</reference>
<organism evidence="2 3">
    <name type="scientific">Parasitella parasitica</name>
    <dbReference type="NCBI Taxonomy" id="35722"/>
    <lineage>
        <taxon>Eukaryota</taxon>
        <taxon>Fungi</taxon>
        <taxon>Fungi incertae sedis</taxon>
        <taxon>Mucoromycota</taxon>
        <taxon>Mucoromycotina</taxon>
        <taxon>Mucoromycetes</taxon>
        <taxon>Mucorales</taxon>
        <taxon>Mucorineae</taxon>
        <taxon>Mucoraceae</taxon>
        <taxon>Parasitella</taxon>
    </lineage>
</organism>
<dbReference type="AlphaFoldDB" id="A0A0B7MYP7"/>
<accession>A0A0B7MYP7</accession>
<sequence length="215" mass="23979">MMVKTCFIAVIVFGLQMAKAMPSLLLTSDTIIKPSALNSLPQQQTSEISPKIGLDETLVLSLRAAAALDDNSPNPIFAAMFDNITNHYIEYSHFLSNASAKTILQLRLDALSFYIDPSDYGNAESRFDKFVLDFRPQTASFDRFAFSTLDFLIYPGLGVEYYSGKELARMRNEMINSIPQTADPSQRGDFISIIDQVISTFPNGGNLGQYYTKRN</sequence>
<name>A0A0B7MYP7_9FUNG</name>
<keyword evidence="1" id="KW-0732">Signal</keyword>
<gene>
    <name evidence="2" type="primary">PARPA_01552.1 scaffold 1359</name>
</gene>
<evidence type="ECO:0000313" key="3">
    <source>
        <dbReference type="Proteomes" id="UP000054107"/>
    </source>
</evidence>